<dbReference type="AlphaFoldDB" id="A0AAW1TAE5"/>
<dbReference type="Pfam" id="PF04755">
    <property type="entry name" value="PAP_fibrillin"/>
    <property type="match status" value="2"/>
</dbReference>
<dbReference type="GO" id="GO:0009536">
    <property type="term" value="C:plastid"/>
    <property type="evidence" value="ECO:0007669"/>
    <property type="project" value="UniProtKB-SubCell"/>
</dbReference>
<proteinExistence type="predicted"/>
<evidence type="ECO:0000259" key="3">
    <source>
        <dbReference type="Pfam" id="PF04755"/>
    </source>
</evidence>
<reference evidence="4 5" key="1">
    <citation type="journal article" date="2024" name="Nat. Commun.">
        <title>Phylogenomics reveals the evolutionary origins of lichenization in chlorophyte algae.</title>
        <authorList>
            <person name="Puginier C."/>
            <person name="Libourel C."/>
            <person name="Otte J."/>
            <person name="Skaloud P."/>
            <person name="Haon M."/>
            <person name="Grisel S."/>
            <person name="Petersen M."/>
            <person name="Berrin J.G."/>
            <person name="Delaux P.M."/>
            <person name="Dal Grande F."/>
            <person name="Keller J."/>
        </authorList>
    </citation>
    <scope>NUCLEOTIDE SEQUENCE [LARGE SCALE GENOMIC DNA]</scope>
    <source>
        <strain evidence="4 5">SAG 2523</strain>
    </source>
</reference>
<keyword evidence="2" id="KW-0934">Plastid</keyword>
<sequence length="393" mass="42336">MALVGASQSFANRCQPRQVPTRPLRSGRCRSVLRIYAVALAEPVAPGVQTLVSKVTGEGDAQQTILDAVSGVKGRGKSGIAPEALEALEQAVEILEDKGGVQAPTNSTLLEGRWRLLFTTRPGSASPIQRTFTGVDAFTVYQEILLDGPNGARVNNIVDFGGRIGQLKVEAEANTVSRPLPGFTPRKGKGLPLFGKSESTPPSSPEVRIDFQFDTAAFDLAVLPFKIPYPVPFKLLGDETKGWLDITYLSPDGQFRLSRGNKGTLFVLVRDPSPRECLLQAIQGGRDDEVQQAIEVLQDKGSPISKPAKSSAVFGRWRLRWSKQAGGANPLQKLGGGSGRSWQTIRPDGTVENRAIIIPALLTLRADATCQTATADRTTVDIRTVYIEIGPLK</sequence>
<comment type="caution">
    <text evidence="4">The sequence shown here is derived from an EMBL/GenBank/DDBJ whole genome shotgun (WGS) entry which is preliminary data.</text>
</comment>
<keyword evidence="5" id="KW-1185">Reference proteome</keyword>
<organism evidence="4 5">
    <name type="scientific">Apatococcus fuscideae</name>
    <dbReference type="NCBI Taxonomy" id="2026836"/>
    <lineage>
        <taxon>Eukaryota</taxon>
        <taxon>Viridiplantae</taxon>
        <taxon>Chlorophyta</taxon>
        <taxon>core chlorophytes</taxon>
        <taxon>Trebouxiophyceae</taxon>
        <taxon>Chlorellales</taxon>
        <taxon>Chlorellaceae</taxon>
        <taxon>Apatococcus</taxon>
    </lineage>
</organism>
<evidence type="ECO:0000313" key="5">
    <source>
        <dbReference type="Proteomes" id="UP001485043"/>
    </source>
</evidence>
<dbReference type="PANTHER" id="PTHR31906">
    <property type="entry name" value="PLASTID-LIPID-ASSOCIATED PROTEIN 4, CHLOROPLASTIC-RELATED"/>
    <property type="match status" value="1"/>
</dbReference>
<evidence type="ECO:0000256" key="1">
    <source>
        <dbReference type="ARBA" id="ARBA00004474"/>
    </source>
</evidence>
<dbReference type="EMBL" id="JALJOV010000258">
    <property type="protein sequence ID" value="KAK9865349.1"/>
    <property type="molecule type" value="Genomic_DNA"/>
</dbReference>
<evidence type="ECO:0000313" key="4">
    <source>
        <dbReference type="EMBL" id="KAK9865349.1"/>
    </source>
</evidence>
<dbReference type="InterPro" id="IPR006843">
    <property type="entry name" value="PAP/fibrillin_dom"/>
</dbReference>
<dbReference type="Proteomes" id="UP001485043">
    <property type="component" value="Unassembled WGS sequence"/>
</dbReference>
<protein>
    <recommendedName>
        <fullName evidence="3">Plastid lipid-associated protein/fibrillin conserved domain-containing protein</fullName>
    </recommendedName>
</protein>
<dbReference type="InterPro" id="IPR039633">
    <property type="entry name" value="PAP"/>
</dbReference>
<name>A0AAW1TAE5_9CHLO</name>
<feature type="domain" description="Plastid lipid-associated protein/fibrillin conserved" evidence="3">
    <location>
        <begin position="61"/>
        <end position="177"/>
    </location>
</feature>
<accession>A0AAW1TAE5</accession>
<comment type="subcellular location">
    <subcellularLocation>
        <location evidence="1">Plastid</location>
    </subcellularLocation>
</comment>
<evidence type="ECO:0000256" key="2">
    <source>
        <dbReference type="ARBA" id="ARBA00022640"/>
    </source>
</evidence>
<feature type="domain" description="Plastid lipid-associated protein/fibrillin conserved" evidence="3">
    <location>
        <begin position="226"/>
        <end position="268"/>
    </location>
</feature>
<gene>
    <name evidence="4" type="ORF">WJX84_010652</name>
</gene>